<dbReference type="Pfam" id="PF13181">
    <property type="entry name" value="TPR_8"/>
    <property type="match status" value="1"/>
</dbReference>
<keyword evidence="7" id="KW-0418">Kinase</keyword>
<organism evidence="13 14">
    <name type="scientific">Rotaria socialis</name>
    <dbReference type="NCBI Taxonomy" id="392032"/>
    <lineage>
        <taxon>Eukaryota</taxon>
        <taxon>Metazoa</taxon>
        <taxon>Spiralia</taxon>
        <taxon>Gnathifera</taxon>
        <taxon>Rotifera</taxon>
        <taxon>Eurotatoria</taxon>
        <taxon>Bdelloidea</taxon>
        <taxon>Philodinida</taxon>
        <taxon>Philodinidae</taxon>
        <taxon>Rotaria</taxon>
    </lineage>
</organism>
<dbReference type="Gene3D" id="1.10.510.10">
    <property type="entry name" value="Transferase(Phosphotransferase) domain 1"/>
    <property type="match status" value="1"/>
</dbReference>
<feature type="region of interest" description="Disordered" evidence="11">
    <location>
        <begin position="33"/>
        <end position="68"/>
    </location>
</feature>
<dbReference type="GO" id="GO:0075523">
    <property type="term" value="P:viral translational frameshifting"/>
    <property type="evidence" value="ECO:0007669"/>
    <property type="project" value="UniProtKB-KW"/>
</dbReference>
<dbReference type="GO" id="GO:0005634">
    <property type="term" value="C:nucleus"/>
    <property type="evidence" value="ECO:0007669"/>
    <property type="project" value="TreeGrafter"/>
</dbReference>
<evidence type="ECO:0000256" key="2">
    <source>
        <dbReference type="ARBA" id="ARBA00008796"/>
    </source>
</evidence>
<feature type="repeat" description="TPR" evidence="9">
    <location>
        <begin position="805"/>
        <end position="838"/>
    </location>
</feature>
<dbReference type="PROSITE" id="PS50011">
    <property type="entry name" value="PROTEIN_KINASE_DOM"/>
    <property type="match status" value="1"/>
</dbReference>
<dbReference type="PROSITE" id="PS00107">
    <property type="entry name" value="PROTEIN_KINASE_ATP"/>
    <property type="match status" value="1"/>
</dbReference>
<dbReference type="SUPFAM" id="SSF56112">
    <property type="entry name" value="Protein kinase-like (PK-like)"/>
    <property type="match status" value="1"/>
</dbReference>
<dbReference type="GO" id="GO:0004674">
    <property type="term" value="F:protein serine/threonine kinase activity"/>
    <property type="evidence" value="ECO:0007669"/>
    <property type="project" value="UniProtKB-KW"/>
</dbReference>
<evidence type="ECO:0000256" key="9">
    <source>
        <dbReference type="PROSITE-ProRule" id="PRU00339"/>
    </source>
</evidence>
<keyword evidence="5 10" id="KW-0547">Nucleotide-binding</keyword>
<evidence type="ECO:0000256" key="8">
    <source>
        <dbReference type="ARBA" id="ARBA00022840"/>
    </source>
</evidence>
<dbReference type="InterPro" id="IPR002993">
    <property type="entry name" value="ODC_AZ"/>
</dbReference>
<dbReference type="Gene3D" id="3.40.630.60">
    <property type="match status" value="1"/>
</dbReference>
<sequence length="992" mass="114364">MIVESYAFQSLSNNHSQPLAIKQIEMAMNKLTVKQNGQSKTDENRTDDDYGGGGSKTNLPISSKTAILDNRKSRSTNYHLRVDPTRWWLVHFIQRFIVDPKRTLTRSRSATDATRFLRHIQARISTAIKCDSVYEESPTNKKRRNTSYHHSQMSDCEHNTYIRTRSQSVPNHDIYSSNYQMLTMKRRSQPILRSSSVHDLNRHEVFRANELDFGPIIGQGFYGIARTVTLRKTGQIMVMKETKTFDKEAQKIFVKEVQVLKRLKHSNVLNFIGLLLDKDNQMCFLVDYIAGGTLKNIIHDLSIPLTWLQRLRYAKDIAAGMEYLHSCNIIHRDLNSSNCLVKSDGHVVVADFGLSRINLEDDDDNVNTQISDGSSSSSFRREQRSTSTTITSNGHIVVVRPKTRRQLLRDRQRYTVVGSPYWMAPEMLKGQCYDERVDIFSFGIMLCEIIGRVQADPDYLPRTQDFGLNVHLFNQKYCSKDCPKQFIAIAIACCDINPDSRPAFCVSHPWLEALALSVETGQFNPAAAVLTSKVSAEGGSVGRRVLASRHNESPIHSLEISQNLSNDNNLFDDNEMSKKRNDELQEFMDEHDLLWTIKLCQDSLYVELPQELNEGSKEMFVDLLELADDVLHCKHVIVCFDKTRTDRASLVRTFMFLGFHILSPDNNLMASHDKQQDQLSMIKPISLCKDENQLNIIREFERNYSYNRALWWYTRETFISNLLNEAFRLGNIDLLLRFHFFINDIQRLIEKNRSLSDVHANIADSYYGLGIIMDNKGDYESSLKWHKKCIQIRNETRLMNDSSIAYIYNSTANVYQKQGAYKHALEYYNKTLNLCKEIFGENHSGIVMRLNNMACIYASEKRYSEALECHRKALIINQSHLPDDHFDFSATHNNLAIVYSYMSQFDLALEHFNVPLAIKSKSTFINQLDTALTLKNIGLIYEMKEDFLQAKSFYERAAAIRHHILSSTHCDVIQIEHDIKRISIKIKEKIVT</sequence>
<keyword evidence="3" id="KW-0723">Serine/threonine-protein kinase</keyword>
<dbReference type="InterPro" id="IPR016181">
    <property type="entry name" value="Acyl_CoA_acyltransferase"/>
</dbReference>
<dbReference type="SUPFAM" id="SSF48452">
    <property type="entry name" value="TPR-like"/>
    <property type="match status" value="2"/>
</dbReference>
<comment type="similarity">
    <text evidence="2">Belongs to the ODC antizyme family.</text>
</comment>
<dbReference type="Gene3D" id="3.30.200.20">
    <property type="entry name" value="Phosphorylase Kinase, domain 1"/>
    <property type="match status" value="1"/>
</dbReference>
<dbReference type="Pfam" id="PF07714">
    <property type="entry name" value="PK_Tyr_Ser-Thr"/>
    <property type="match status" value="2"/>
</dbReference>
<feature type="region of interest" description="Disordered" evidence="11">
    <location>
        <begin position="135"/>
        <end position="155"/>
    </location>
</feature>
<evidence type="ECO:0000256" key="11">
    <source>
        <dbReference type="SAM" id="MobiDB-lite"/>
    </source>
</evidence>
<dbReference type="InterPro" id="IPR011990">
    <property type="entry name" value="TPR-like_helical_dom_sf"/>
</dbReference>
<protein>
    <recommendedName>
        <fullName evidence="12">Protein kinase domain-containing protein</fullName>
    </recommendedName>
</protein>
<dbReference type="InterPro" id="IPR050940">
    <property type="entry name" value="Actin_reg-Ser/Thr_kinase"/>
</dbReference>
<dbReference type="AlphaFoldDB" id="A0A820JQZ8"/>
<dbReference type="InterPro" id="IPR019734">
    <property type="entry name" value="TPR_rpt"/>
</dbReference>
<evidence type="ECO:0000256" key="3">
    <source>
        <dbReference type="ARBA" id="ARBA00022527"/>
    </source>
</evidence>
<dbReference type="GO" id="GO:0030036">
    <property type="term" value="P:actin cytoskeleton organization"/>
    <property type="evidence" value="ECO:0007669"/>
    <property type="project" value="TreeGrafter"/>
</dbReference>
<evidence type="ECO:0000313" key="13">
    <source>
        <dbReference type="EMBL" id="CAF4328026.1"/>
    </source>
</evidence>
<evidence type="ECO:0000256" key="4">
    <source>
        <dbReference type="ARBA" id="ARBA00022679"/>
    </source>
</evidence>
<comment type="caution">
    <text evidence="13">The sequence shown here is derived from an EMBL/GenBank/DDBJ whole genome shotgun (WGS) entry which is preliminary data.</text>
</comment>
<dbReference type="PANTHER" id="PTHR46485">
    <property type="entry name" value="LIM DOMAIN KINASE 1"/>
    <property type="match status" value="1"/>
</dbReference>
<dbReference type="Proteomes" id="UP000663862">
    <property type="component" value="Unassembled WGS sequence"/>
</dbReference>
<dbReference type="PROSITE" id="PS50005">
    <property type="entry name" value="TPR"/>
    <property type="match status" value="2"/>
</dbReference>
<feature type="compositionally biased region" description="Polar residues" evidence="11">
    <location>
        <begin position="56"/>
        <end position="65"/>
    </location>
</feature>
<keyword evidence="9" id="KW-0802">TPR repeat</keyword>
<feature type="region of interest" description="Disordered" evidence="11">
    <location>
        <begin position="365"/>
        <end position="388"/>
    </location>
</feature>
<evidence type="ECO:0000256" key="5">
    <source>
        <dbReference type="ARBA" id="ARBA00022741"/>
    </source>
</evidence>
<keyword evidence="8 10" id="KW-0067">ATP-binding</keyword>
<dbReference type="PANTHER" id="PTHR46485:SF4">
    <property type="entry name" value="LIM DOMAIN KINASE 1"/>
    <property type="match status" value="1"/>
</dbReference>
<dbReference type="SMART" id="SM00028">
    <property type="entry name" value="TPR"/>
    <property type="match status" value="5"/>
</dbReference>
<dbReference type="InterPro" id="IPR001245">
    <property type="entry name" value="Ser-Thr/Tyr_kinase_cat_dom"/>
</dbReference>
<keyword evidence="6" id="KW-0688">Ribosomal frameshifting</keyword>
<keyword evidence="4" id="KW-0808">Transferase</keyword>
<gene>
    <name evidence="13" type="ORF">TSG867_LOCUS8016</name>
</gene>
<proteinExistence type="inferred from homology"/>
<evidence type="ECO:0000259" key="12">
    <source>
        <dbReference type="PROSITE" id="PS50011"/>
    </source>
</evidence>
<dbReference type="Pfam" id="PF13424">
    <property type="entry name" value="TPR_12"/>
    <property type="match status" value="2"/>
</dbReference>
<dbReference type="InterPro" id="IPR011009">
    <property type="entry name" value="Kinase-like_dom_sf"/>
</dbReference>
<evidence type="ECO:0000256" key="1">
    <source>
        <dbReference type="ARBA" id="ARBA00005843"/>
    </source>
</evidence>
<feature type="binding site" evidence="10">
    <location>
        <position position="240"/>
    </location>
    <ligand>
        <name>ATP</name>
        <dbReference type="ChEBI" id="CHEBI:30616"/>
    </ligand>
</feature>
<name>A0A820JQZ8_9BILA</name>
<feature type="domain" description="Protein kinase" evidence="12">
    <location>
        <begin position="211"/>
        <end position="511"/>
    </location>
</feature>
<dbReference type="EMBL" id="CAJOBQ010000324">
    <property type="protein sequence ID" value="CAF4328026.1"/>
    <property type="molecule type" value="Genomic_DNA"/>
</dbReference>
<evidence type="ECO:0000256" key="7">
    <source>
        <dbReference type="ARBA" id="ARBA00022777"/>
    </source>
</evidence>
<reference evidence="13" key="1">
    <citation type="submission" date="2021-02" db="EMBL/GenBank/DDBJ databases">
        <authorList>
            <person name="Nowell W R."/>
        </authorList>
    </citation>
    <scope>NUCLEOTIDE SEQUENCE</scope>
</reference>
<evidence type="ECO:0000256" key="6">
    <source>
        <dbReference type="ARBA" id="ARBA00022758"/>
    </source>
</evidence>
<dbReference type="Gene3D" id="1.25.40.10">
    <property type="entry name" value="Tetratricopeptide repeat domain"/>
    <property type="match status" value="2"/>
</dbReference>
<feature type="repeat" description="TPR" evidence="9">
    <location>
        <begin position="763"/>
        <end position="796"/>
    </location>
</feature>
<dbReference type="InterPro" id="IPR017441">
    <property type="entry name" value="Protein_kinase_ATP_BS"/>
</dbReference>
<dbReference type="Pfam" id="PF02100">
    <property type="entry name" value="ODC_AZ"/>
    <property type="match status" value="1"/>
</dbReference>
<dbReference type="SUPFAM" id="SSF55729">
    <property type="entry name" value="Acyl-CoA N-acyltransferases (Nat)"/>
    <property type="match status" value="1"/>
</dbReference>
<dbReference type="GO" id="GO:0008073">
    <property type="term" value="F:ornithine decarboxylase inhibitor activity"/>
    <property type="evidence" value="ECO:0007669"/>
    <property type="project" value="InterPro"/>
</dbReference>
<dbReference type="InterPro" id="IPR000719">
    <property type="entry name" value="Prot_kinase_dom"/>
</dbReference>
<dbReference type="GO" id="GO:0005524">
    <property type="term" value="F:ATP binding"/>
    <property type="evidence" value="ECO:0007669"/>
    <property type="project" value="UniProtKB-UniRule"/>
</dbReference>
<comment type="similarity">
    <text evidence="1">Belongs to the protein kinase superfamily. TKL Ser/Thr protein kinase family.</text>
</comment>
<accession>A0A820JQZ8</accession>
<dbReference type="GO" id="GO:0005737">
    <property type="term" value="C:cytoplasm"/>
    <property type="evidence" value="ECO:0007669"/>
    <property type="project" value="TreeGrafter"/>
</dbReference>
<evidence type="ECO:0000313" key="14">
    <source>
        <dbReference type="Proteomes" id="UP000663862"/>
    </source>
</evidence>
<dbReference type="InterPro" id="IPR038581">
    <property type="entry name" value="ODC_AZ_sf"/>
</dbReference>
<evidence type="ECO:0000256" key="10">
    <source>
        <dbReference type="PROSITE-ProRule" id="PRU10141"/>
    </source>
</evidence>